<organism evidence="5 6">
    <name type="scientific">Limnothrix redekei LRLZ20PSL1</name>
    <dbReference type="NCBI Taxonomy" id="3112953"/>
    <lineage>
        <taxon>Bacteria</taxon>
        <taxon>Bacillati</taxon>
        <taxon>Cyanobacteriota</taxon>
        <taxon>Cyanophyceae</taxon>
        <taxon>Pseudanabaenales</taxon>
        <taxon>Pseudanabaenaceae</taxon>
        <taxon>Limnothrix</taxon>
    </lineage>
</organism>
<dbReference type="EMBL" id="JAZAQF010000028">
    <property type="protein sequence ID" value="MFG3817072.1"/>
    <property type="molecule type" value="Genomic_DNA"/>
</dbReference>
<dbReference type="PRINTS" id="PR00080">
    <property type="entry name" value="SDRFAMILY"/>
</dbReference>
<proteinExistence type="inferred from homology"/>
<reference evidence="6" key="1">
    <citation type="journal article" date="2024" name="Algal Res.">
        <title>Biochemical, toxicological and genomic investigation of a high-biomass producing Limnothrix strain isolated from Italian shallow drinking water reservoir.</title>
        <authorList>
            <person name="Simonazzi M."/>
            <person name="Shishido T.K."/>
            <person name="Delbaje E."/>
            <person name="Wahlsten M."/>
            <person name="Fewer D.P."/>
            <person name="Sivonen K."/>
            <person name="Pezzolesi L."/>
            <person name="Pistocchi R."/>
        </authorList>
    </citation>
    <scope>NUCLEOTIDE SEQUENCE [LARGE SCALE GENOMIC DNA]</scope>
    <source>
        <strain evidence="6">LRLZ20PSL1</strain>
    </source>
</reference>
<dbReference type="PRINTS" id="PR00081">
    <property type="entry name" value="GDHRDH"/>
</dbReference>
<protein>
    <submittedName>
        <fullName evidence="5">SDR family NAD(P)-dependent oxidoreductase</fullName>
    </submittedName>
</protein>
<feature type="domain" description="Ketoreductase" evidence="4">
    <location>
        <begin position="11"/>
        <end position="178"/>
    </location>
</feature>
<dbReference type="Proteomes" id="UP001604335">
    <property type="component" value="Unassembled WGS sequence"/>
</dbReference>
<keyword evidence="2" id="KW-0560">Oxidoreductase</keyword>
<dbReference type="CDD" id="cd05233">
    <property type="entry name" value="SDR_c"/>
    <property type="match status" value="1"/>
</dbReference>
<evidence type="ECO:0000259" key="4">
    <source>
        <dbReference type="SMART" id="SM00822"/>
    </source>
</evidence>
<gene>
    <name evidence="5" type="ORF">VPK24_05445</name>
</gene>
<comment type="similarity">
    <text evidence="1 3">Belongs to the short-chain dehydrogenases/reductases (SDR) family.</text>
</comment>
<dbReference type="PANTHER" id="PTHR44196">
    <property type="entry name" value="DEHYDROGENASE/REDUCTASE SDR FAMILY MEMBER 7B"/>
    <property type="match status" value="1"/>
</dbReference>
<keyword evidence="6" id="KW-1185">Reference proteome</keyword>
<dbReference type="InterPro" id="IPR036291">
    <property type="entry name" value="NAD(P)-bd_dom_sf"/>
</dbReference>
<evidence type="ECO:0000256" key="3">
    <source>
        <dbReference type="RuleBase" id="RU000363"/>
    </source>
</evidence>
<dbReference type="SMART" id="SM00822">
    <property type="entry name" value="PKS_KR"/>
    <property type="match status" value="1"/>
</dbReference>
<name>A0ABW7C7F7_9CYAN</name>
<dbReference type="Pfam" id="PF00106">
    <property type="entry name" value="adh_short"/>
    <property type="match status" value="1"/>
</dbReference>
<dbReference type="PANTHER" id="PTHR44196:SF1">
    <property type="entry name" value="DEHYDROGENASE_REDUCTASE SDR FAMILY MEMBER 7B"/>
    <property type="match status" value="1"/>
</dbReference>
<accession>A0ABW7C7F7</accession>
<dbReference type="RefSeq" id="WP_393011121.1">
    <property type="nucleotide sequence ID" value="NZ_JAZAQF010000028.1"/>
</dbReference>
<dbReference type="InterPro" id="IPR057326">
    <property type="entry name" value="KR_dom"/>
</dbReference>
<evidence type="ECO:0000256" key="1">
    <source>
        <dbReference type="ARBA" id="ARBA00006484"/>
    </source>
</evidence>
<sequence>MQDWQSKLKGKVIVIVGGTGGIGATLARKLAVAGTSLVLAARGTEQLTALAAELRGTGATVLAVPTDITDAAQVANLFTQAIAQFGQIDALVNAAGAGILKQFNKLTEADLDQMLAVNLKGSFHTCQAAIEVMKDRKMGHICNVIGILGKHSMAMGAAYCASKFALTGLSKCMADEARRYGIKVTLFYFGGIDSPFWDNVSLKVDRTKMLSTETAADAILFALSAEPQAIPMEINIQPESHLFF</sequence>
<dbReference type="SUPFAM" id="SSF51735">
    <property type="entry name" value="NAD(P)-binding Rossmann-fold domains"/>
    <property type="match status" value="1"/>
</dbReference>
<evidence type="ECO:0000256" key="2">
    <source>
        <dbReference type="ARBA" id="ARBA00023002"/>
    </source>
</evidence>
<evidence type="ECO:0000313" key="5">
    <source>
        <dbReference type="EMBL" id="MFG3817072.1"/>
    </source>
</evidence>
<dbReference type="InterPro" id="IPR002347">
    <property type="entry name" value="SDR_fam"/>
</dbReference>
<evidence type="ECO:0000313" key="6">
    <source>
        <dbReference type="Proteomes" id="UP001604335"/>
    </source>
</evidence>
<comment type="caution">
    <text evidence="5">The sequence shown here is derived from an EMBL/GenBank/DDBJ whole genome shotgun (WGS) entry which is preliminary data.</text>
</comment>
<dbReference type="Gene3D" id="3.40.50.720">
    <property type="entry name" value="NAD(P)-binding Rossmann-like Domain"/>
    <property type="match status" value="1"/>
</dbReference>